<keyword evidence="3" id="KW-1185">Reference proteome</keyword>
<accession>G7LGU1</accession>
<accession>A0A0C3XZD9</accession>
<dbReference type="AlphaFoldDB" id="G7LGU1"/>
<reference evidence="1 3" key="1">
    <citation type="journal article" date="2011" name="Nature">
        <title>The Medicago genome provides insight into the evolution of rhizobial symbioses.</title>
        <authorList>
            <person name="Young N.D."/>
            <person name="Debelle F."/>
            <person name="Oldroyd G.E."/>
            <person name="Geurts R."/>
            <person name="Cannon S.B."/>
            <person name="Udvardi M.K."/>
            <person name="Benedito V.A."/>
            <person name="Mayer K.F."/>
            <person name="Gouzy J."/>
            <person name="Schoof H."/>
            <person name="Van de Peer Y."/>
            <person name="Proost S."/>
            <person name="Cook D.R."/>
            <person name="Meyers B.C."/>
            <person name="Spannagl M."/>
            <person name="Cheung F."/>
            <person name="De Mita S."/>
            <person name="Krishnakumar V."/>
            <person name="Gundlach H."/>
            <person name="Zhou S."/>
            <person name="Mudge J."/>
            <person name="Bharti A.K."/>
            <person name="Murray J.D."/>
            <person name="Naoumkina M.A."/>
            <person name="Rosen B."/>
            <person name="Silverstein K.A."/>
            <person name="Tang H."/>
            <person name="Rombauts S."/>
            <person name="Zhao P.X."/>
            <person name="Zhou P."/>
            <person name="Barbe V."/>
            <person name="Bardou P."/>
            <person name="Bechner M."/>
            <person name="Bellec A."/>
            <person name="Berger A."/>
            <person name="Berges H."/>
            <person name="Bidwell S."/>
            <person name="Bisseling T."/>
            <person name="Choisne N."/>
            <person name="Couloux A."/>
            <person name="Denny R."/>
            <person name="Deshpande S."/>
            <person name="Dai X."/>
            <person name="Doyle J.J."/>
            <person name="Dudez A.M."/>
            <person name="Farmer A.D."/>
            <person name="Fouteau S."/>
            <person name="Franken C."/>
            <person name="Gibelin C."/>
            <person name="Gish J."/>
            <person name="Goldstein S."/>
            <person name="Gonzalez A.J."/>
            <person name="Green P.J."/>
            <person name="Hallab A."/>
            <person name="Hartog M."/>
            <person name="Hua A."/>
            <person name="Humphray S.J."/>
            <person name="Jeong D.H."/>
            <person name="Jing Y."/>
            <person name="Jocker A."/>
            <person name="Kenton S.M."/>
            <person name="Kim D.J."/>
            <person name="Klee K."/>
            <person name="Lai H."/>
            <person name="Lang C."/>
            <person name="Lin S."/>
            <person name="Macmil S.L."/>
            <person name="Magdelenat G."/>
            <person name="Matthews L."/>
            <person name="McCorrison J."/>
            <person name="Monaghan E.L."/>
            <person name="Mun J.H."/>
            <person name="Najar F.Z."/>
            <person name="Nicholson C."/>
            <person name="Noirot C."/>
            <person name="O'Bleness M."/>
            <person name="Paule C.R."/>
            <person name="Poulain J."/>
            <person name="Prion F."/>
            <person name="Qin B."/>
            <person name="Qu C."/>
            <person name="Retzel E.F."/>
            <person name="Riddle C."/>
            <person name="Sallet E."/>
            <person name="Samain S."/>
            <person name="Samson N."/>
            <person name="Sanders I."/>
            <person name="Saurat O."/>
            <person name="Scarpelli C."/>
            <person name="Schiex T."/>
            <person name="Segurens B."/>
            <person name="Severin A.J."/>
            <person name="Sherrier D.J."/>
            <person name="Shi R."/>
            <person name="Sims S."/>
            <person name="Singer S.R."/>
            <person name="Sinharoy S."/>
            <person name="Sterck L."/>
            <person name="Viollet A."/>
            <person name="Wang B.B."/>
            <person name="Wang K."/>
            <person name="Wang M."/>
            <person name="Wang X."/>
            <person name="Warfsmann J."/>
            <person name="Weissenbach J."/>
            <person name="White D.D."/>
            <person name="White J.D."/>
            <person name="Wiley G.B."/>
            <person name="Wincker P."/>
            <person name="Xing Y."/>
            <person name="Yang L."/>
            <person name="Yao Z."/>
            <person name="Ying F."/>
            <person name="Zhai J."/>
            <person name="Zhou L."/>
            <person name="Zuber A."/>
            <person name="Denarie J."/>
            <person name="Dixon R.A."/>
            <person name="May G.D."/>
            <person name="Schwartz D.C."/>
            <person name="Rogers J."/>
            <person name="Quetier F."/>
            <person name="Town C.D."/>
            <person name="Roe B.A."/>
        </authorList>
    </citation>
    <scope>NUCLEOTIDE SEQUENCE [LARGE SCALE GENOMIC DNA]</scope>
    <source>
        <strain evidence="1">A17</strain>
        <strain evidence="2 3">cv. Jemalong A17</strain>
    </source>
</reference>
<reference evidence="1 3" key="2">
    <citation type="journal article" date="2014" name="BMC Genomics">
        <title>An improved genome release (version Mt4.0) for the model legume Medicago truncatula.</title>
        <authorList>
            <person name="Tang H."/>
            <person name="Krishnakumar V."/>
            <person name="Bidwell S."/>
            <person name="Rosen B."/>
            <person name="Chan A."/>
            <person name="Zhou S."/>
            <person name="Gentzbittel L."/>
            <person name="Childs K.L."/>
            <person name="Yandell M."/>
            <person name="Gundlach H."/>
            <person name="Mayer K.F."/>
            <person name="Schwartz D.C."/>
            <person name="Town C.D."/>
        </authorList>
    </citation>
    <scope>GENOME REANNOTATION</scope>
    <source>
        <strain evidence="2 3">cv. Jemalong A17</strain>
    </source>
</reference>
<proteinExistence type="predicted"/>
<dbReference type="PaxDb" id="3880-AET02381"/>
<evidence type="ECO:0000313" key="3">
    <source>
        <dbReference type="Proteomes" id="UP000002051"/>
    </source>
</evidence>
<gene>
    <name evidence="1" type="ordered locus">MTR_8g039850</name>
</gene>
<evidence type="ECO:0000313" key="1">
    <source>
        <dbReference type="EMBL" id="AET02381.2"/>
    </source>
</evidence>
<dbReference type="EnsemblPlants" id="AET02381">
    <property type="protein sequence ID" value="AET02381"/>
    <property type="gene ID" value="MTR_8g039850"/>
</dbReference>
<dbReference type="Proteomes" id="UP000002051">
    <property type="component" value="Chromosome 8"/>
</dbReference>
<protein>
    <submittedName>
        <fullName evidence="1 2">Uncharacterized protein</fullName>
    </submittedName>
</protein>
<name>G7LGU1_MEDTR</name>
<reference evidence="2" key="3">
    <citation type="submission" date="2015-04" db="UniProtKB">
        <authorList>
            <consortium name="EnsemblPlants"/>
        </authorList>
    </citation>
    <scope>IDENTIFICATION</scope>
    <source>
        <strain evidence="2">cv. Jemalong A17</strain>
    </source>
</reference>
<dbReference type="HOGENOM" id="CLU_2444247_0_0_1"/>
<dbReference type="EMBL" id="CM001224">
    <property type="protein sequence ID" value="AET02381.2"/>
    <property type="molecule type" value="Genomic_DNA"/>
</dbReference>
<organism evidence="1 3">
    <name type="scientific">Medicago truncatula</name>
    <name type="common">Barrel medic</name>
    <name type="synonym">Medicago tribuloides</name>
    <dbReference type="NCBI Taxonomy" id="3880"/>
    <lineage>
        <taxon>Eukaryota</taxon>
        <taxon>Viridiplantae</taxon>
        <taxon>Streptophyta</taxon>
        <taxon>Embryophyta</taxon>
        <taxon>Tracheophyta</taxon>
        <taxon>Spermatophyta</taxon>
        <taxon>Magnoliopsida</taxon>
        <taxon>eudicotyledons</taxon>
        <taxon>Gunneridae</taxon>
        <taxon>Pentapetalae</taxon>
        <taxon>rosids</taxon>
        <taxon>fabids</taxon>
        <taxon>Fabales</taxon>
        <taxon>Fabaceae</taxon>
        <taxon>Papilionoideae</taxon>
        <taxon>50 kb inversion clade</taxon>
        <taxon>NPAAA clade</taxon>
        <taxon>Hologalegina</taxon>
        <taxon>IRL clade</taxon>
        <taxon>Trifolieae</taxon>
        <taxon>Medicago</taxon>
    </lineage>
</organism>
<evidence type="ECO:0000313" key="2">
    <source>
        <dbReference type="EnsemblPlants" id="AET02381"/>
    </source>
</evidence>
<sequence length="90" mass="10176">MVGQRDTIGGFKFEAKHWKNRGTMGSHRGTVGFSTLAGCGGLLRGYSRRLIKGYFKKIETCDVFHGEIWGMYTAHLILESDLKFMVDRTT</sequence>